<gene>
    <name evidence="6" type="ORF">DUNSADRAFT_18309</name>
</gene>
<evidence type="ECO:0000256" key="3">
    <source>
        <dbReference type="ARBA" id="ARBA00022989"/>
    </source>
</evidence>
<dbReference type="PANTHER" id="PTHR34809:SF1">
    <property type="entry name" value="MALTOSE EXCESS PROTEIN 1, CHLOROPLASTIC-RELATED"/>
    <property type="match status" value="1"/>
</dbReference>
<sequence>MHSQCIVSAPGDRLLRSTRVCKGANITGTHSRHTHKQSALRFSNDSRLTSLKATANGGNGSNGGQALRYPKRAQWDSATSKLVGLASVPFSILVLPQVITNYANIASGNAAALSVISWQGYASALMGNTLMCSHFAHRAERSAVNVQLIGIASNLLVLSQVMIAGVMPKSVFTAVAFVVAGAVAMSLARMAGRIPGEGHNGRGMGLWRTWQLLAGVGGLAIVAQVLYNTMFPAIPSVLPGLAALILLTAYFGIKLKAGDTRQYGLVEQLPGWASTFLFTLSPLPQLVRNLLNPQGLEGLSVGTMLLALTGNALMVPRALLIKDMVWLAGTTWSLSVAGWGQLLSMFLAKSQDTGARYLNPPAFAAITVVMLVYLAFVLRQNARAQHSEPAPSST</sequence>
<keyword evidence="3 5" id="KW-1133">Transmembrane helix</keyword>
<dbReference type="InterPro" id="IPR034628">
    <property type="entry name" value="MEX1/MEX1-like"/>
</dbReference>
<feature type="transmembrane region" description="Helical" evidence="5">
    <location>
        <begin position="82"/>
        <end position="99"/>
    </location>
</feature>
<reference evidence="6" key="1">
    <citation type="submission" date="2017-08" db="EMBL/GenBank/DDBJ databases">
        <authorList>
            <person name="Polle J.E."/>
            <person name="Barry K."/>
            <person name="Cushman J."/>
            <person name="Schmutz J."/>
            <person name="Tran D."/>
            <person name="Hathwaick L.T."/>
            <person name="Yim W.C."/>
            <person name="Jenkins J."/>
            <person name="Mckie-Krisberg Z.M."/>
            <person name="Prochnik S."/>
            <person name="Lindquist E."/>
            <person name="Dockter R.B."/>
            <person name="Adam C."/>
            <person name="Molina H."/>
            <person name="Bunkerborg J."/>
            <person name="Jin E."/>
            <person name="Buchheim M."/>
            <person name="Magnuson J."/>
        </authorList>
    </citation>
    <scope>NUCLEOTIDE SEQUENCE</scope>
    <source>
        <strain evidence="6">CCAP 19/18</strain>
    </source>
</reference>
<dbReference type="EMBL" id="MU069529">
    <property type="protein sequence ID" value="KAF5839896.1"/>
    <property type="molecule type" value="Genomic_DNA"/>
</dbReference>
<accession>A0ABQ7GZ60</accession>
<feature type="transmembrane region" description="Helical" evidence="5">
    <location>
        <begin position="111"/>
        <end position="131"/>
    </location>
</feature>
<keyword evidence="7" id="KW-1185">Reference proteome</keyword>
<feature type="transmembrane region" description="Helical" evidence="5">
    <location>
        <begin position="233"/>
        <end position="253"/>
    </location>
</feature>
<comment type="caution">
    <text evidence="6">The sequence shown here is derived from an EMBL/GenBank/DDBJ whole genome shotgun (WGS) entry which is preliminary data.</text>
</comment>
<organism evidence="6 7">
    <name type="scientific">Dunaliella salina</name>
    <name type="common">Green alga</name>
    <name type="synonym">Protococcus salinus</name>
    <dbReference type="NCBI Taxonomy" id="3046"/>
    <lineage>
        <taxon>Eukaryota</taxon>
        <taxon>Viridiplantae</taxon>
        <taxon>Chlorophyta</taxon>
        <taxon>core chlorophytes</taxon>
        <taxon>Chlorophyceae</taxon>
        <taxon>CS clade</taxon>
        <taxon>Chlamydomonadales</taxon>
        <taxon>Dunaliellaceae</taxon>
        <taxon>Dunaliella</taxon>
    </lineage>
</organism>
<dbReference type="Pfam" id="PF04193">
    <property type="entry name" value="PQ-loop"/>
    <property type="match status" value="1"/>
</dbReference>
<feature type="transmembrane region" description="Helical" evidence="5">
    <location>
        <begin position="170"/>
        <end position="188"/>
    </location>
</feature>
<evidence type="ECO:0000256" key="4">
    <source>
        <dbReference type="ARBA" id="ARBA00023136"/>
    </source>
</evidence>
<evidence type="ECO:0000313" key="6">
    <source>
        <dbReference type="EMBL" id="KAF5839895.1"/>
    </source>
</evidence>
<feature type="transmembrane region" description="Helical" evidence="5">
    <location>
        <begin position="209"/>
        <end position="227"/>
    </location>
</feature>
<keyword evidence="2 5" id="KW-0812">Transmembrane</keyword>
<dbReference type="Proteomes" id="UP000815325">
    <property type="component" value="Unassembled WGS sequence"/>
</dbReference>
<feature type="transmembrane region" description="Helical" evidence="5">
    <location>
        <begin position="325"/>
        <end position="348"/>
    </location>
</feature>
<dbReference type="PANTHER" id="PTHR34809">
    <property type="entry name" value="MALTOSE EXCESS PROTEIN 1, CHLOROPLASTIC-RELATED"/>
    <property type="match status" value="1"/>
</dbReference>
<dbReference type="EMBL" id="MU069529">
    <property type="protein sequence ID" value="KAF5839895.1"/>
    <property type="molecule type" value="Genomic_DNA"/>
</dbReference>
<feature type="transmembrane region" description="Helical" evidence="5">
    <location>
        <begin position="360"/>
        <end position="378"/>
    </location>
</feature>
<keyword evidence="4 5" id="KW-0472">Membrane</keyword>
<evidence type="ECO:0000256" key="2">
    <source>
        <dbReference type="ARBA" id="ARBA00022692"/>
    </source>
</evidence>
<evidence type="ECO:0000256" key="1">
    <source>
        <dbReference type="ARBA" id="ARBA00004141"/>
    </source>
</evidence>
<feature type="transmembrane region" description="Helical" evidence="5">
    <location>
        <begin position="143"/>
        <end position="164"/>
    </location>
</feature>
<proteinExistence type="predicted"/>
<reference evidence="6" key="2">
    <citation type="submission" date="2020-06" db="EMBL/GenBank/DDBJ databases">
        <authorList>
            <consortium name="DOE Joint Genome Institute"/>
            <person name="Calhoun S."/>
            <person name="Polle J.E."/>
            <person name="Mckie-Krisberg Z."/>
            <person name="Prochnik S."/>
            <person name="Neofotis P."/>
            <person name="Yim W.C."/>
            <person name="Hathwaik L.T."/>
            <person name="Jenkins J."/>
            <person name="Molina H."/>
            <person name="Bunkenborg J."/>
            <person name="Grigoriev I.V."/>
            <person name="Barry K."/>
            <person name="Schmutz J."/>
            <person name="Jin E."/>
            <person name="Cushman J.C."/>
            <person name="Magnuson J.K."/>
        </authorList>
    </citation>
    <scope>NUCLEOTIDE SEQUENCE</scope>
    <source>
        <strain evidence="6">CCAP 19/18</strain>
    </source>
</reference>
<comment type="subcellular location">
    <subcellularLocation>
        <location evidence="1">Membrane</location>
        <topology evidence="1">Multi-pass membrane protein</topology>
    </subcellularLocation>
</comment>
<dbReference type="InterPro" id="IPR006603">
    <property type="entry name" value="PQ-loop_rpt"/>
</dbReference>
<name>A0ABQ7GZ60_DUNSA</name>
<protein>
    <submittedName>
        <fullName evidence="6">Maltose exporter-like protein</fullName>
    </submittedName>
</protein>
<evidence type="ECO:0000256" key="5">
    <source>
        <dbReference type="SAM" id="Phobius"/>
    </source>
</evidence>
<dbReference type="Gene3D" id="1.20.1280.290">
    <property type="match status" value="1"/>
</dbReference>
<evidence type="ECO:0000313" key="7">
    <source>
        <dbReference type="Proteomes" id="UP000815325"/>
    </source>
</evidence>